<dbReference type="CDD" id="cd00093">
    <property type="entry name" value="HTH_XRE"/>
    <property type="match status" value="1"/>
</dbReference>
<gene>
    <name evidence="2" type="ORF">SGADD03_02198</name>
</gene>
<accession>A0A139QKX3</accession>
<protein>
    <submittedName>
        <fullName evidence="2">Transcriptional regulator</fullName>
    </submittedName>
</protein>
<dbReference type="PATRIC" id="fig|315405.12.peg.2648"/>
<comment type="caution">
    <text evidence="2">The sequence shown here is derived from an EMBL/GenBank/DDBJ whole genome shotgun (WGS) entry which is preliminary data.</text>
</comment>
<dbReference type="SUPFAM" id="SSF47413">
    <property type="entry name" value="lambda repressor-like DNA-binding domains"/>
    <property type="match status" value="1"/>
</dbReference>
<dbReference type="Pfam" id="PF12674">
    <property type="entry name" value="Zn_ribbon_2"/>
    <property type="match status" value="1"/>
</dbReference>
<evidence type="ECO:0000313" key="3">
    <source>
        <dbReference type="Proteomes" id="UP000071927"/>
    </source>
</evidence>
<dbReference type="PROSITE" id="PS50943">
    <property type="entry name" value="HTH_CROC1"/>
    <property type="match status" value="1"/>
</dbReference>
<reference evidence="2 3" key="1">
    <citation type="submission" date="2016-01" db="EMBL/GenBank/DDBJ databases">
        <title>Highly variable Streptococcus oralis are common among viridans streptococci isolated from primates.</title>
        <authorList>
            <person name="Denapaite D."/>
            <person name="Rieger M."/>
            <person name="Koendgen S."/>
            <person name="Brueckner R."/>
            <person name="Ochigava I."/>
            <person name="Kappeler P."/>
            <person name="Maetz-Rensing K."/>
            <person name="Leendertz F."/>
            <person name="Hakenbeck R."/>
        </authorList>
    </citation>
    <scope>NUCLEOTIDE SEQUENCE [LARGE SCALE GENOMIC DNA]</scope>
    <source>
        <strain evidence="2 3">DD03</strain>
    </source>
</reference>
<dbReference type="AlphaFoldDB" id="A0A139QKX3"/>
<name>A0A139QKX3_9STRE</name>
<dbReference type="InterPro" id="IPR025868">
    <property type="entry name" value="Zn_ribbon_dom_put"/>
</dbReference>
<dbReference type="Gene3D" id="1.10.260.40">
    <property type="entry name" value="lambda repressor-like DNA-binding domains"/>
    <property type="match status" value="1"/>
</dbReference>
<dbReference type="InterPro" id="IPR010982">
    <property type="entry name" value="Lambda_DNA-bd_dom_sf"/>
</dbReference>
<evidence type="ECO:0000259" key="1">
    <source>
        <dbReference type="PROSITE" id="PS50943"/>
    </source>
</evidence>
<evidence type="ECO:0000313" key="2">
    <source>
        <dbReference type="EMBL" id="KXU02993.1"/>
    </source>
</evidence>
<sequence>MVTRQAVSRWETGETQPNTDTLKLLSKEFNVSINTLLGSPRQLICQCCGMPLTEDEVISRETDGNFNEDYCKWCYADGAFVYTTKDSLLDYLVANMPNPDNLSDEERRLQFDAYLSQLKHWK</sequence>
<organism evidence="2 3">
    <name type="scientific">Streptococcus gallolyticus</name>
    <dbReference type="NCBI Taxonomy" id="315405"/>
    <lineage>
        <taxon>Bacteria</taxon>
        <taxon>Bacillati</taxon>
        <taxon>Bacillota</taxon>
        <taxon>Bacilli</taxon>
        <taxon>Lactobacillales</taxon>
        <taxon>Streptococcaceae</taxon>
        <taxon>Streptococcus</taxon>
    </lineage>
</organism>
<dbReference type="GO" id="GO:0003677">
    <property type="term" value="F:DNA binding"/>
    <property type="evidence" value="ECO:0007669"/>
    <property type="project" value="InterPro"/>
</dbReference>
<dbReference type="Proteomes" id="UP000071927">
    <property type="component" value="Unassembled WGS sequence"/>
</dbReference>
<proteinExistence type="predicted"/>
<dbReference type="InterPro" id="IPR001387">
    <property type="entry name" value="Cro/C1-type_HTH"/>
</dbReference>
<feature type="domain" description="HTH cro/C1-type" evidence="1">
    <location>
        <begin position="2"/>
        <end position="36"/>
    </location>
</feature>
<dbReference type="Pfam" id="PF01381">
    <property type="entry name" value="HTH_3"/>
    <property type="match status" value="1"/>
</dbReference>
<dbReference type="EMBL" id="LQXV01000473">
    <property type="protein sequence ID" value="KXU02993.1"/>
    <property type="molecule type" value="Genomic_DNA"/>
</dbReference>